<dbReference type="PANTHER" id="PTHR43267">
    <property type="entry name" value="TRNA THREONYLCARBAMOYLADENOSINE DEHYDRATASE"/>
    <property type="match status" value="1"/>
</dbReference>
<protein>
    <submittedName>
        <fullName evidence="2">UBA/THIF-type NAD/FAD binding protein</fullName>
    </submittedName>
</protein>
<organism evidence="2 3">
    <name type="scientific">Rhodopirellula baltica WH47</name>
    <dbReference type="NCBI Taxonomy" id="991778"/>
    <lineage>
        <taxon>Bacteria</taxon>
        <taxon>Pseudomonadati</taxon>
        <taxon>Planctomycetota</taxon>
        <taxon>Planctomycetia</taxon>
        <taxon>Pirellulales</taxon>
        <taxon>Pirellulaceae</taxon>
        <taxon>Rhodopirellula</taxon>
    </lineage>
</organism>
<dbReference type="CDD" id="cd01483">
    <property type="entry name" value="E1_enzyme_family"/>
    <property type="match status" value="1"/>
</dbReference>
<gene>
    <name evidence="2" type="ORF">RBWH47_00292</name>
</gene>
<dbReference type="InterPro" id="IPR000594">
    <property type="entry name" value="ThiF_NAD_FAD-bd"/>
</dbReference>
<dbReference type="AlphaFoldDB" id="F2ART0"/>
<reference evidence="2 3" key="1">
    <citation type="journal article" date="2013" name="Mar. Genomics">
        <title>Expression of sulfatases in Rhodopirellula baltica and the diversity of sulfatases in the genus Rhodopirellula.</title>
        <authorList>
            <person name="Wegner C.E."/>
            <person name="Richter-Heitmann T."/>
            <person name="Klindworth A."/>
            <person name="Klockow C."/>
            <person name="Richter M."/>
            <person name="Achstetter T."/>
            <person name="Glockner F.O."/>
            <person name="Harder J."/>
        </authorList>
    </citation>
    <scope>NUCLEOTIDE SEQUENCE [LARGE SCALE GENOMIC DNA]</scope>
    <source>
        <strain evidence="2 3">WH47</strain>
    </source>
</reference>
<dbReference type="PATRIC" id="fig|991778.3.peg.2568"/>
<accession>F2ART0</accession>
<evidence type="ECO:0000259" key="1">
    <source>
        <dbReference type="Pfam" id="PF00899"/>
    </source>
</evidence>
<dbReference type="PANTHER" id="PTHR43267:SF1">
    <property type="entry name" value="TRNA THREONYLCARBAMOYLADENOSINE DEHYDRATASE"/>
    <property type="match status" value="1"/>
</dbReference>
<dbReference type="InterPro" id="IPR035985">
    <property type="entry name" value="Ubiquitin-activating_enz"/>
</dbReference>
<feature type="domain" description="THIF-type NAD/FAD binding fold" evidence="1">
    <location>
        <begin position="130"/>
        <end position="396"/>
    </location>
</feature>
<dbReference type="InterPro" id="IPR045886">
    <property type="entry name" value="ThiF/MoeB/HesA"/>
</dbReference>
<comment type="caution">
    <text evidence="2">The sequence shown here is derived from an EMBL/GenBank/DDBJ whole genome shotgun (WGS) entry which is preliminary data.</text>
</comment>
<dbReference type="GO" id="GO:0061503">
    <property type="term" value="F:tRNA threonylcarbamoyladenosine dehydratase"/>
    <property type="evidence" value="ECO:0007669"/>
    <property type="project" value="TreeGrafter"/>
</dbReference>
<evidence type="ECO:0000313" key="2">
    <source>
        <dbReference type="EMBL" id="EGF27638.1"/>
    </source>
</evidence>
<dbReference type="Gene3D" id="3.40.50.720">
    <property type="entry name" value="NAD(P)-binding Rossmann-like Domain"/>
    <property type="match status" value="1"/>
</dbReference>
<dbReference type="Pfam" id="PF00899">
    <property type="entry name" value="ThiF"/>
    <property type="match status" value="1"/>
</dbReference>
<sequence>MITEFSPEYNLRAFRRGREEGIAIGVAHSHPSGYLTRPSQLDDDMDTYFAQELTHFTGGMPYCSIILQWNERHGFTFSGRVYDRGQWLPVKTMLTVGNRLDRDTSELCRTSVPELESFGEESTTARRDALFGDQSAQRLREATVGIIGNSGTGTPVGNTLARAGVGGFVVVDPQRISPSNHERTHTTVHRDLSHDPLPFKAELMKRMIHSINPNAKVVTMVGNALQANVIDELLRCDVVLGCTDTIHGRVLLSDLAKHHLLPSIDTGVDMAGKDGKLTSQLVQFTRYGADDPCAFCYGVVDASDMATELMTSDEREMRQSEAAEAMRRGDSPDPYWRTERQIHTVGYLTGTAGAMASGYAEGWLTGAFAMPHASFQMDIGQPHLGVIPLRVNDPDCDCRAKLGWGDLAAACRNVAKPNHWRNRAVLLA</sequence>
<dbReference type="SUPFAM" id="SSF69572">
    <property type="entry name" value="Activating enzymes of the ubiquitin-like proteins"/>
    <property type="match status" value="1"/>
</dbReference>
<dbReference type="EMBL" id="AFAR01000131">
    <property type="protein sequence ID" value="EGF27638.1"/>
    <property type="molecule type" value="Genomic_DNA"/>
</dbReference>
<evidence type="ECO:0000313" key="3">
    <source>
        <dbReference type="Proteomes" id="UP000006222"/>
    </source>
</evidence>
<dbReference type="GO" id="GO:0061504">
    <property type="term" value="P:cyclic threonylcarbamoyladenosine biosynthetic process"/>
    <property type="evidence" value="ECO:0007669"/>
    <property type="project" value="TreeGrafter"/>
</dbReference>
<dbReference type="GO" id="GO:0008641">
    <property type="term" value="F:ubiquitin-like modifier activating enzyme activity"/>
    <property type="evidence" value="ECO:0007669"/>
    <property type="project" value="InterPro"/>
</dbReference>
<name>F2ART0_RHOBT</name>
<proteinExistence type="predicted"/>
<dbReference type="Proteomes" id="UP000006222">
    <property type="component" value="Unassembled WGS sequence"/>
</dbReference>